<evidence type="ECO:0000256" key="5">
    <source>
        <dbReference type="PROSITE-ProRule" id="PRU10141"/>
    </source>
</evidence>
<feature type="region of interest" description="Disordered" evidence="6">
    <location>
        <begin position="69"/>
        <end position="135"/>
    </location>
</feature>
<dbReference type="Gene3D" id="1.10.510.10">
    <property type="entry name" value="Transferase(Phosphotransferase) domain 1"/>
    <property type="match status" value="1"/>
</dbReference>
<dbReference type="EMBL" id="FR824366">
    <property type="protein sequence ID" value="CCA25788.1"/>
    <property type="molecule type" value="Genomic_DNA"/>
</dbReference>
<feature type="domain" description="Protein kinase" evidence="7">
    <location>
        <begin position="858"/>
        <end position="1122"/>
    </location>
</feature>
<feature type="region of interest" description="Disordered" evidence="6">
    <location>
        <begin position="1"/>
        <end position="37"/>
    </location>
</feature>
<dbReference type="InterPro" id="IPR001245">
    <property type="entry name" value="Ser-Thr/Tyr_kinase_cat_dom"/>
</dbReference>
<dbReference type="PROSITE" id="PS00022">
    <property type="entry name" value="EGF_1"/>
    <property type="match status" value="1"/>
</dbReference>
<keyword evidence="9" id="KW-0418">Kinase</keyword>
<feature type="compositionally biased region" description="Basic and acidic residues" evidence="6">
    <location>
        <begin position="1"/>
        <end position="26"/>
    </location>
</feature>
<evidence type="ECO:0000313" key="9">
    <source>
        <dbReference type="EMBL" id="CCA25788.1"/>
    </source>
</evidence>
<dbReference type="SUPFAM" id="SSF56112">
    <property type="entry name" value="Protein kinase-like (PK-like)"/>
    <property type="match status" value="1"/>
</dbReference>
<evidence type="ECO:0000259" key="7">
    <source>
        <dbReference type="PROSITE" id="PS50011"/>
    </source>
</evidence>
<feature type="domain" description="EGF-like" evidence="8">
    <location>
        <begin position="742"/>
        <end position="777"/>
    </location>
</feature>
<organism evidence="9">
    <name type="scientific">Albugo laibachii Nc14</name>
    <dbReference type="NCBI Taxonomy" id="890382"/>
    <lineage>
        <taxon>Eukaryota</taxon>
        <taxon>Sar</taxon>
        <taxon>Stramenopiles</taxon>
        <taxon>Oomycota</taxon>
        <taxon>Peronosporomycetes</taxon>
        <taxon>Albuginales</taxon>
        <taxon>Albuginaceae</taxon>
        <taxon>Albugo</taxon>
    </lineage>
</organism>
<evidence type="ECO:0000256" key="2">
    <source>
        <dbReference type="ARBA" id="ARBA00022741"/>
    </source>
</evidence>
<evidence type="ECO:0000256" key="1">
    <source>
        <dbReference type="ARBA" id="ARBA00022527"/>
    </source>
</evidence>
<dbReference type="CDD" id="cd13999">
    <property type="entry name" value="STKc_MAP3K-like"/>
    <property type="match status" value="1"/>
</dbReference>
<dbReference type="PROSITE" id="PS50011">
    <property type="entry name" value="PROTEIN_KINASE_DOM"/>
    <property type="match status" value="1"/>
</dbReference>
<feature type="binding site" evidence="5">
    <location>
        <position position="889"/>
    </location>
    <ligand>
        <name>ATP</name>
        <dbReference type="ChEBI" id="CHEBI:30616"/>
    </ligand>
</feature>
<dbReference type="InterPro" id="IPR000719">
    <property type="entry name" value="Prot_kinase_dom"/>
</dbReference>
<protein>
    <submittedName>
        <fullName evidence="9">Protein kinase putative</fullName>
    </submittedName>
</protein>
<dbReference type="PROSITE" id="PS50026">
    <property type="entry name" value="EGF_3"/>
    <property type="match status" value="1"/>
</dbReference>
<dbReference type="SMART" id="SM00181">
    <property type="entry name" value="EGF"/>
    <property type="match status" value="8"/>
</dbReference>
<evidence type="ECO:0000259" key="8">
    <source>
        <dbReference type="PROSITE" id="PS50026"/>
    </source>
</evidence>
<feature type="disulfide bond" evidence="4">
    <location>
        <begin position="767"/>
        <end position="776"/>
    </location>
</feature>
<keyword evidence="9" id="KW-0808">Transferase</keyword>
<accession>F0WWG5</accession>
<evidence type="ECO:0000256" key="6">
    <source>
        <dbReference type="SAM" id="MobiDB-lite"/>
    </source>
</evidence>
<dbReference type="PANTHER" id="PTHR44329">
    <property type="entry name" value="SERINE/THREONINE-PROTEIN KINASE TNNI3K-RELATED"/>
    <property type="match status" value="1"/>
</dbReference>
<dbReference type="InterPro" id="IPR008271">
    <property type="entry name" value="Ser/Thr_kinase_AS"/>
</dbReference>
<dbReference type="InterPro" id="IPR051681">
    <property type="entry name" value="Ser/Thr_Kinases-Pseudokinases"/>
</dbReference>
<keyword evidence="4" id="KW-0245">EGF-like domain</keyword>
<dbReference type="Pfam" id="PF07714">
    <property type="entry name" value="PK_Tyr_Ser-Thr"/>
    <property type="match status" value="1"/>
</dbReference>
<dbReference type="InterPro" id="IPR000742">
    <property type="entry name" value="EGF"/>
</dbReference>
<keyword evidence="1" id="KW-0723">Serine/threonine-protein kinase</keyword>
<proteinExistence type="predicted"/>
<dbReference type="PROSITE" id="PS00107">
    <property type="entry name" value="PROTEIN_KINASE_ATP"/>
    <property type="match status" value="1"/>
</dbReference>
<dbReference type="GO" id="GO:0004674">
    <property type="term" value="F:protein serine/threonine kinase activity"/>
    <property type="evidence" value="ECO:0007669"/>
    <property type="project" value="UniProtKB-KW"/>
</dbReference>
<dbReference type="InterPro" id="IPR011009">
    <property type="entry name" value="Kinase-like_dom_sf"/>
</dbReference>
<dbReference type="SMART" id="SM00220">
    <property type="entry name" value="S_TKc"/>
    <property type="match status" value="1"/>
</dbReference>
<dbReference type="InterPro" id="IPR017441">
    <property type="entry name" value="Protein_kinase_ATP_BS"/>
</dbReference>
<reference evidence="9" key="1">
    <citation type="journal article" date="2011" name="PLoS Biol.">
        <title>Gene gain and loss during evolution of obligate parasitism in the white rust pathogen of Arabidopsis thaliana.</title>
        <authorList>
            <person name="Kemen E."/>
            <person name="Gardiner A."/>
            <person name="Schultz-Larsen T."/>
            <person name="Kemen A.C."/>
            <person name="Balmuth A.L."/>
            <person name="Robert-Seilaniantz A."/>
            <person name="Bailey K."/>
            <person name="Holub E."/>
            <person name="Studholme D.J."/>
            <person name="Maclean D."/>
            <person name="Jones J.D."/>
        </authorList>
    </citation>
    <scope>NUCLEOTIDE SEQUENCE</scope>
</reference>
<dbReference type="HOGENOM" id="CLU_273901_0_0_1"/>
<evidence type="ECO:0000256" key="4">
    <source>
        <dbReference type="PROSITE-ProRule" id="PRU00076"/>
    </source>
</evidence>
<name>F0WWG5_9STRA</name>
<reference evidence="9" key="2">
    <citation type="submission" date="2011-02" db="EMBL/GenBank/DDBJ databases">
        <authorList>
            <person name="MacLean D."/>
        </authorList>
    </citation>
    <scope>NUCLEOTIDE SEQUENCE</scope>
</reference>
<keyword evidence="3 5" id="KW-0067">ATP-binding</keyword>
<keyword evidence="4" id="KW-1015">Disulfide bond</keyword>
<dbReference type="PROSITE" id="PS00108">
    <property type="entry name" value="PROTEIN_KINASE_ST"/>
    <property type="match status" value="1"/>
</dbReference>
<dbReference type="PRINTS" id="PR00109">
    <property type="entry name" value="TYRKINASE"/>
</dbReference>
<dbReference type="GO" id="GO:0005524">
    <property type="term" value="F:ATP binding"/>
    <property type="evidence" value="ECO:0007669"/>
    <property type="project" value="UniProtKB-UniRule"/>
</dbReference>
<keyword evidence="2 5" id="KW-0547">Nucleotide-binding</keyword>
<sequence length="1194" mass="131594">MIKKALEEWRRQKERQNTQMAPKKDSSIPPQSDAISNEDEVVKLKQMLKNKEEMLLKYEKWFRTLKEGAKAKQRNHRNGNPTNRHDNVPAPELLGSRNSFTPSHFGETEPAPTQSDAATVTHAKPPPHPVRHRRCTPSRLLAPSHKRAIAGTDSKLVFYQHFHTQECTVVTVAAFFSFIQIIAKCLEWGNVTCNFHKPNKINLEHLNLTTQTMCKAEVAAAVKQIDWASPLGGKGSVKLLAINRKNLLPEPVYPMEAYTRINYPHCDDMYTLFPPYGNGVIGADGRRSIMDLIDTNSIIVDIQVAWEGPHEKQPVCSLAGISYAGYLQVEIYIEAQENSGGYKSVLRVLDGICHPHRCVTETVFVIVPPTMLLCVCVVASYATPECKDCASDYYGKHCIHKCDPCLNDGHCDSGESGAGSCICKTGFDPATRCATCLAGYYGEKCSKCPECNFPHGSCDDGLTGSGRCSCAVGFDAEQHCMQCLDNFYGSNCEPCQPCHVGKCNHGLTGNGDCTCPEGFSSMTRCTECLSNYYGGSCTPCRTCNNHGRCNNTIVGDGSCICDEGYKPLSRCSLCAEGWDFNPETMACQCAPQHFGSHCLSCPICAPHGHCNSGKEGDGRCICDIGWSDSNNCVGCMSGYFGEDCRLCRKCGAGHCDDGMHGTGRCNCKRGWDSSTDCFDCVDGFFGPKCLECPQDCGHGVCSSGKNGTGQCICNDGWNIDATPPCTTCLYGYLGPQCQLCPGFLESDMPCNGHGNCYILNDQAVCQCDARYTGSGCEIYDFPLMMVMILGTIALTTLGFCMCTMRRLARQPRNHRRPFPHHQSSSFSRSEYVEIAGMSDLEYFVSNDSRDWLVPFESLTLQSEVGNGTSGQVFKSLLHCGGGSSVVAVKRLYSPVTGQEYFQSFFRREVGILSRLHHPNVVRFYGVSYYNRVLYIVTDFCPKSLNHLIEDPTARGQIEKSFFMKIITQVVSGMGFLHSRSVVHRDLKPANVLISDRNDVNICDFGLSRLIDPEMTSMTAEVGTPSYMAPEMATMGGIQCSTKGDVYSFGILLYTTWSRSKPYGDQGMNPFQLMAAVVNGLRPVIPINCPPGLARLMRACWDMKSEKRPTFPEISLILKDEWLLASGTEEFPFDGEVERNLCNISTTSSATTTTAVFRQCSNDSESPSHVNLRHRMSEVEEESAPLLAFNDEGLS</sequence>
<dbReference type="AlphaFoldDB" id="F0WWG5"/>
<gene>
    <name evidence="9" type="primary">AlNc14C321G10598</name>
    <name evidence="9" type="ORF">ALNC14_119320</name>
</gene>
<evidence type="ECO:0000256" key="3">
    <source>
        <dbReference type="ARBA" id="ARBA00022840"/>
    </source>
</evidence>
<comment type="caution">
    <text evidence="4">Lacks conserved residue(s) required for the propagation of feature annotation.</text>
</comment>